<dbReference type="EMBL" id="CAXITT010002567">
    <property type="protein sequence ID" value="CAL1548979.1"/>
    <property type="molecule type" value="Genomic_DNA"/>
</dbReference>
<feature type="compositionally biased region" description="Polar residues" evidence="1">
    <location>
        <begin position="13"/>
        <end position="22"/>
    </location>
</feature>
<dbReference type="AlphaFoldDB" id="A0AAV2IUY2"/>
<keyword evidence="3" id="KW-1185">Reference proteome</keyword>
<feature type="non-terminal residue" evidence="2">
    <location>
        <position position="199"/>
    </location>
</feature>
<evidence type="ECO:0000313" key="2">
    <source>
        <dbReference type="EMBL" id="CAL1548979.1"/>
    </source>
</evidence>
<reference evidence="2 3" key="1">
    <citation type="submission" date="2024-04" db="EMBL/GenBank/DDBJ databases">
        <authorList>
            <consortium name="Genoscope - CEA"/>
            <person name="William W."/>
        </authorList>
    </citation>
    <scope>NUCLEOTIDE SEQUENCE [LARGE SCALE GENOMIC DNA]</scope>
</reference>
<sequence length="199" mass="21411">MHDAESSPLYTDLTPSLSTGEPSASVLNDTLLPTPLWSSNISYWTEASYLPDTASGLSSVTSSSPDVTTLLNVSGTTLASLVTDIYDTPSTVWTQDSMATSYSSQLDTFSPLEPSNGSFLSTPSFVIVTDSTVFISEFSHMFSLTDSFSKTLSLVSMDTEAWNASHYSSANFSSEALSTYQDISSEFLPDHSETKTLIP</sequence>
<evidence type="ECO:0000313" key="3">
    <source>
        <dbReference type="Proteomes" id="UP001497497"/>
    </source>
</evidence>
<protein>
    <submittedName>
        <fullName evidence="2">Uncharacterized protein</fullName>
    </submittedName>
</protein>
<organism evidence="2 3">
    <name type="scientific">Lymnaea stagnalis</name>
    <name type="common">Great pond snail</name>
    <name type="synonym">Helix stagnalis</name>
    <dbReference type="NCBI Taxonomy" id="6523"/>
    <lineage>
        <taxon>Eukaryota</taxon>
        <taxon>Metazoa</taxon>
        <taxon>Spiralia</taxon>
        <taxon>Lophotrochozoa</taxon>
        <taxon>Mollusca</taxon>
        <taxon>Gastropoda</taxon>
        <taxon>Heterobranchia</taxon>
        <taxon>Euthyneura</taxon>
        <taxon>Panpulmonata</taxon>
        <taxon>Hygrophila</taxon>
        <taxon>Lymnaeoidea</taxon>
        <taxon>Lymnaeidae</taxon>
        <taxon>Lymnaea</taxon>
    </lineage>
</organism>
<feature type="region of interest" description="Disordered" evidence="1">
    <location>
        <begin position="1"/>
        <end position="22"/>
    </location>
</feature>
<name>A0AAV2IUY2_LYMST</name>
<evidence type="ECO:0000256" key="1">
    <source>
        <dbReference type="SAM" id="MobiDB-lite"/>
    </source>
</evidence>
<comment type="caution">
    <text evidence="2">The sequence shown here is derived from an EMBL/GenBank/DDBJ whole genome shotgun (WGS) entry which is preliminary data.</text>
</comment>
<accession>A0AAV2IUY2</accession>
<proteinExistence type="predicted"/>
<dbReference type="Proteomes" id="UP001497497">
    <property type="component" value="Unassembled WGS sequence"/>
</dbReference>
<gene>
    <name evidence="2" type="ORF">GSLYS_00022296001</name>
</gene>